<proteinExistence type="predicted"/>
<sequence>MDDAEQPAVRASDADREQIAERLRAAFGEGRLGLAEYDERVRDAYAAVTRADLVPLTADLPAAAEAAAPPAKRSRAPRIRKEWRDWAQTGFLLVGIWAVISLAGGGPIFFFPIFPLGIWAVVLVSQALFGHGDSGGSGNSDGSGGDEDGDGEPDARRLER</sequence>
<dbReference type="Proteomes" id="UP001500483">
    <property type="component" value="Unassembled WGS sequence"/>
</dbReference>
<evidence type="ECO:0000313" key="5">
    <source>
        <dbReference type="Proteomes" id="UP001500483"/>
    </source>
</evidence>
<feature type="transmembrane region" description="Helical" evidence="2">
    <location>
        <begin position="83"/>
        <end position="103"/>
    </location>
</feature>
<feature type="compositionally biased region" description="Gly residues" evidence="1">
    <location>
        <begin position="134"/>
        <end position="143"/>
    </location>
</feature>
<dbReference type="PANTHER" id="PTHR40763">
    <property type="entry name" value="MEMBRANE PROTEIN-RELATED"/>
    <property type="match status" value="1"/>
</dbReference>
<dbReference type="InterPro" id="IPR012551">
    <property type="entry name" value="DUF1707_SHOCT-like"/>
</dbReference>
<gene>
    <name evidence="4" type="ORF">GCM10020366_61400</name>
</gene>
<evidence type="ECO:0000259" key="3">
    <source>
        <dbReference type="Pfam" id="PF08044"/>
    </source>
</evidence>
<evidence type="ECO:0000313" key="4">
    <source>
        <dbReference type="EMBL" id="GAA3364655.1"/>
    </source>
</evidence>
<keyword evidence="2" id="KW-1133">Transmembrane helix</keyword>
<accession>A0ABP6S088</accession>
<organism evidence="4 5">
    <name type="scientific">Saccharopolyspora gregorii</name>
    <dbReference type="NCBI Taxonomy" id="33914"/>
    <lineage>
        <taxon>Bacteria</taxon>
        <taxon>Bacillati</taxon>
        <taxon>Actinomycetota</taxon>
        <taxon>Actinomycetes</taxon>
        <taxon>Pseudonocardiales</taxon>
        <taxon>Pseudonocardiaceae</taxon>
        <taxon>Saccharopolyspora</taxon>
    </lineage>
</organism>
<keyword evidence="5" id="KW-1185">Reference proteome</keyword>
<feature type="region of interest" description="Disordered" evidence="1">
    <location>
        <begin position="134"/>
        <end position="160"/>
    </location>
</feature>
<comment type="caution">
    <text evidence="4">The sequence shown here is derived from an EMBL/GenBank/DDBJ whole genome shotgun (WGS) entry which is preliminary data.</text>
</comment>
<evidence type="ECO:0000256" key="2">
    <source>
        <dbReference type="SAM" id="Phobius"/>
    </source>
</evidence>
<feature type="domain" description="DUF1707" evidence="3">
    <location>
        <begin position="9"/>
        <end position="61"/>
    </location>
</feature>
<dbReference type="Pfam" id="PF08044">
    <property type="entry name" value="DUF1707"/>
    <property type="match status" value="1"/>
</dbReference>
<keyword evidence="2" id="KW-0472">Membrane</keyword>
<keyword evidence="2" id="KW-0812">Transmembrane</keyword>
<name>A0ABP6S088_9PSEU</name>
<dbReference type="EMBL" id="BAAAYK010000038">
    <property type="protein sequence ID" value="GAA3364655.1"/>
    <property type="molecule type" value="Genomic_DNA"/>
</dbReference>
<reference evidence="5" key="1">
    <citation type="journal article" date="2019" name="Int. J. Syst. Evol. Microbiol.">
        <title>The Global Catalogue of Microorganisms (GCM) 10K type strain sequencing project: providing services to taxonomists for standard genome sequencing and annotation.</title>
        <authorList>
            <consortium name="The Broad Institute Genomics Platform"/>
            <consortium name="The Broad Institute Genome Sequencing Center for Infectious Disease"/>
            <person name="Wu L."/>
            <person name="Ma J."/>
        </authorList>
    </citation>
    <scope>NUCLEOTIDE SEQUENCE [LARGE SCALE GENOMIC DNA]</scope>
    <source>
        <strain evidence="5">JCM 9687</strain>
    </source>
</reference>
<evidence type="ECO:0000256" key="1">
    <source>
        <dbReference type="SAM" id="MobiDB-lite"/>
    </source>
</evidence>
<dbReference type="RefSeq" id="WP_344931018.1">
    <property type="nucleotide sequence ID" value="NZ_BAAAYK010000038.1"/>
</dbReference>
<protein>
    <recommendedName>
        <fullName evidence="3">DUF1707 domain-containing protein</fullName>
    </recommendedName>
</protein>
<dbReference type="PANTHER" id="PTHR40763:SF4">
    <property type="entry name" value="DUF1707 DOMAIN-CONTAINING PROTEIN"/>
    <property type="match status" value="1"/>
</dbReference>